<sequence length="135" mass="15612">MPATGIPAINPPTDLLDQRSHARAMRSMRCLPFSAPLYRELQMRGLDAAAIWNERSRYAKTERWPRSAEALEDDLRWLITVGVLRREVDGQGLTSRFRLTPLGRHLLDEQPDQLDRATSIGERLRQALRRRWPLA</sequence>
<protein>
    <submittedName>
        <fullName evidence="1">Uncharacterized protein</fullName>
    </submittedName>
</protein>
<proteinExistence type="predicted"/>
<evidence type="ECO:0000313" key="1">
    <source>
        <dbReference type="EMBL" id="ABD96408.1"/>
    </source>
</evidence>
<name>Q0QKC1_9SYNE</name>
<accession>Q0QKC1</accession>
<dbReference type="NCBIfam" id="NF045586">
    <property type="entry name" value="Npun_F0494_fam"/>
    <property type="match status" value="1"/>
</dbReference>
<dbReference type="EMBL" id="DQ325542">
    <property type="protein sequence ID" value="ABD96408.1"/>
    <property type="molecule type" value="Genomic_DNA"/>
</dbReference>
<reference evidence="1" key="1">
    <citation type="journal article" date="2006" name="Mar. Ecol. Prog. Ser.">
        <title>Gene diversity and organization in rbcL-containing genome fragments from uncultivated Synechococcus in the Gulf of Mexico.</title>
        <authorList>
            <person name="John D.E."/>
            <person name="Wawrik B."/>
            <person name="Tabita F.R."/>
            <person name="Paul J.H."/>
        </authorList>
    </citation>
    <scope>NUCLEOTIDE SEQUENCE</scope>
</reference>
<organism evidence="1">
    <name type="scientific">uncultured marine type-A Synechococcus GOM 4P21</name>
    <dbReference type="NCBI Taxonomy" id="364153"/>
    <lineage>
        <taxon>Bacteria</taxon>
        <taxon>Bacillati</taxon>
        <taxon>Cyanobacteriota</taxon>
        <taxon>Cyanophyceae</taxon>
        <taxon>Synechococcales</taxon>
        <taxon>Synechococcaceae</taxon>
        <taxon>Synechococcus</taxon>
        <taxon>environmental samples</taxon>
    </lineage>
</organism>
<dbReference type="InterPro" id="IPR054651">
    <property type="entry name" value="Npun_F0494-like"/>
</dbReference>
<dbReference type="AlphaFoldDB" id="Q0QKC1"/>